<dbReference type="Pfam" id="PF00072">
    <property type="entry name" value="Response_reg"/>
    <property type="match status" value="1"/>
</dbReference>
<dbReference type="AlphaFoldDB" id="A0A1H3Y8G8"/>
<dbReference type="GO" id="GO:0000160">
    <property type="term" value="P:phosphorelay signal transduction system"/>
    <property type="evidence" value="ECO:0007669"/>
    <property type="project" value="InterPro"/>
</dbReference>
<dbReference type="InterPro" id="IPR035965">
    <property type="entry name" value="PAS-like_dom_sf"/>
</dbReference>
<name>A0A1H3Y8G8_9EURY</name>
<keyword evidence="5" id="KW-1185">Reference proteome</keyword>
<gene>
    <name evidence="4" type="ORF">SAMN04488065_1726</name>
</gene>
<dbReference type="InterPro" id="IPR001789">
    <property type="entry name" value="Sig_transdc_resp-reg_receiver"/>
</dbReference>
<accession>A0A1H3Y8G8</accession>
<evidence type="ECO:0000313" key="4">
    <source>
        <dbReference type="EMBL" id="SEA07929.1"/>
    </source>
</evidence>
<dbReference type="Gene3D" id="3.40.50.2300">
    <property type="match status" value="1"/>
</dbReference>
<dbReference type="PROSITE" id="PS50110">
    <property type="entry name" value="RESPONSE_REGULATORY"/>
    <property type="match status" value="1"/>
</dbReference>
<dbReference type="InterPro" id="IPR011006">
    <property type="entry name" value="CheY-like_superfamily"/>
</dbReference>
<protein>
    <submittedName>
        <fullName evidence="4">PAS fold-containing protein</fullName>
    </submittedName>
</protein>
<feature type="modified residue" description="4-aspartylphosphate" evidence="2">
    <location>
        <position position="64"/>
    </location>
</feature>
<dbReference type="SMART" id="SM00448">
    <property type="entry name" value="REC"/>
    <property type="match status" value="1"/>
</dbReference>
<evidence type="ECO:0000259" key="3">
    <source>
        <dbReference type="PROSITE" id="PS50110"/>
    </source>
</evidence>
<feature type="domain" description="Response regulatory" evidence="3">
    <location>
        <begin position="10"/>
        <end position="129"/>
    </location>
</feature>
<dbReference type="InterPro" id="IPR013656">
    <property type="entry name" value="PAS_4"/>
</dbReference>
<proteinExistence type="predicted"/>
<keyword evidence="1 2" id="KW-0597">Phosphoprotein</keyword>
<dbReference type="SUPFAM" id="SSF55785">
    <property type="entry name" value="PYP-like sensor domain (PAS domain)"/>
    <property type="match status" value="1"/>
</dbReference>
<organism evidence="4 5">
    <name type="scientific">Haloplanus vescus</name>
    <dbReference type="NCBI Taxonomy" id="555874"/>
    <lineage>
        <taxon>Archaea</taxon>
        <taxon>Methanobacteriati</taxon>
        <taxon>Methanobacteriota</taxon>
        <taxon>Stenosarchaea group</taxon>
        <taxon>Halobacteria</taxon>
        <taxon>Halobacteriales</taxon>
        <taxon>Haloferacaceae</taxon>
        <taxon>Haloplanus</taxon>
    </lineage>
</organism>
<dbReference type="STRING" id="555874.SAMN04488065_1726"/>
<dbReference type="EMBL" id="FNQT01000002">
    <property type="protein sequence ID" value="SEA07929.1"/>
    <property type="molecule type" value="Genomic_DNA"/>
</dbReference>
<sequence length="243" mass="26423">MVVASDAPLSILHVDDDGSFGELVQIYLERATEFDCTVRSVTSPDDALDVIRSDGDDIDCVVSDYRMPGTNGIELLRAVRETHPELPFLLFSGEETDDVAAEIVRAGVTDYLQKGYGTDQYTTLVRRVEHAVGSEGCFDADGSLELDAVGIVGPDDRFDHVDAGYASLYDYDAEEVEGKHWSALHPDDEVAHIRTHVLPVVRTGGKWTGQSTGLRADGSTFTESKLVTTLDDDRLLIAVSAIS</sequence>
<evidence type="ECO:0000313" key="5">
    <source>
        <dbReference type="Proteomes" id="UP000236755"/>
    </source>
</evidence>
<reference evidence="4 5" key="1">
    <citation type="submission" date="2016-10" db="EMBL/GenBank/DDBJ databases">
        <authorList>
            <person name="de Groot N.N."/>
        </authorList>
    </citation>
    <scope>NUCLEOTIDE SEQUENCE [LARGE SCALE GENOMIC DNA]</scope>
    <source>
        <strain evidence="4 5">CGMCC 1.8712</strain>
    </source>
</reference>
<dbReference type="CDD" id="cd00156">
    <property type="entry name" value="REC"/>
    <property type="match status" value="1"/>
</dbReference>
<dbReference type="Pfam" id="PF08448">
    <property type="entry name" value="PAS_4"/>
    <property type="match status" value="1"/>
</dbReference>
<evidence type="ECO:0000256" key="2">
    <source>
        <dbReference type="PROSITE-ProRule" id="PRU00169"/>
    </source>
</evidence>
<dbReference type="PANTHER" id="PTHR44591">
    <property type="entry name" value="STRESS RESPONSE REGULATOR PROTEIN 1"/>
    <property type="match status" value="1"/>
</dbReference>
<dbReference type="PANTHER" id="PTHR44591:SF25">
    <property type="entry name" value="CHEMOTAXIS TWO-COMPONENT RESPONSE REGULATOR"/>
    <property type="match status" value="1"/>
</dbReference>
<dbReference type="SUPFAM" id="SSF52172">
    <property type="entry name" value="CheY-like"/>
    <property type="match status" value="1"/>
</dbReference>
<evidence type="ECO:0000256" key="1">
    <source>
        <dbReference type="ARBA" id="ARBA00022553"/>
    </source>
</evidence>
<dbReference type="Gene3D" id="3.30.450.20">
    <property type="entry name" value="PAS domain"/>
    <property type="match status" value="1"/>
</dbReference>
<dbReference type="Proteomes" id="UP000236755">
    <property type="component" value="Unassembled WGS sequence"/>
</dbReference>
<dbReference type="InterPro" id="IPR050595">
    <property type="entry name" value="Bact_response_regulator"/>
</dbReference>